<dbReference type="InterPro" id="IPR009561">
    <property type="entry name" value="DUF1177"/>
</dbReference>
<accession>A0ABS2DQM5</accession>
<name>A0ABS2DQM5_9BURK</name>
<dbReference type="Proteomes" id="UP000715095">
    <property type="component" value="Unassembled WGS sequence"/>
</dbReference>
<organism evidence="1 2">
    <name type="scientific">Sutterella massiliensis</name>
    <dbReference type="NCBI Taxonomy" id="1816689"/>
    <lineage>
        <taxon>Bacteria</taxon>
        <taxon>Pseudomonadati</taxon>
        <taxon>Pseudomonadota</taxon>
        <taxon>Betaproteobacteria</taxon>
        <taxon>Burkholderiales</taxon>
        <taxon>Sutterellaceae</taxon>
        <taxon>Sutterella</taxon>
    </lineage>
</organism>
<evidence type="ECO:0000313" key="2">
    <source>
        <dbReference type="Proteomes" id="UP000715095"/>
    </source>
</evidence>
<dbReference type="RefSeq" id="WP_205102110.1">
    <property type="nucleotide sequence ID" value="NZ_JACJJC010000004.1"/>
</dbReference>
<keyword evidence="2" id="KW-1185">Reference proteome</keyword>
<dbReference type="Pfam" id="PF06675">
    <property type="entry name" value="DUF1177"/>
    <property type="match status" value="1"/>
</dbReference>
<evidence type="ECO:0000313" key="1">
    <source>
        <dbReference type="EMBL" id="MBM6703640.1"/>
    </source>
</evidence>
<comment type="caution">
    <text evidence="1">The sequence shown here is derived from an EMBL/GenBank/DDBJ whole genome shotgun (WGS) entry which is preliminary data.</text>
</comment>
<protein>
    <submittedName>
        <fullName evidence="1">DUF1177 domain-containing protein</fullName>
    </submittedName>
</protein>
<dbReference type="EMBL" id="JACJJC010000004">
    <property type="protein sequence ID" value="MBM6703640.1"/>
    <property type="molecule type" value="Genomic_DNA"/>
</dbReference>
<proteinExistence type="predicted"/>
<gene>
    <name evidence="1" type="ORF">H6A60_03945</name>
</gene>
<sequence>MSFKQIIELAELLDDGRVTGEDVVRYIKSQGDVEASCVTVQGDRGTTDFVKFLIPGKNGKSKGGSAPTLGIVGRLGGLGARPERIGFTSDGDGALAAAGCAAQLARQLIRGDQLEGDVIVGTHICPNAPTLPHKPVPFMDSPCTMDVLNAHEIDPQMDAILSIDTTKGNQIICKSGIAISPTVLKGYILRVSEDLLYIMGVTTGKLPATFPITQQDITPYGNGLYHMNSILQPAVAADVPVVGIAITTESVVPGCATGATHLTDVDDAVRYAVEVAKSFTAGQCAFYDAEEFGRIESLYGSMKHFQTFGKND</sequence>
<reference evidence="1 2" key="1">
    <citation type="journal article" date="2021" name="Sci. Rep.">
        <title>The distribution of antibiotic resistance genes in chicken gut microbiota commensals.</title>
        <authorList>
            <person name="Juricova H."/>
            <person name="Matiasovicova J."/>
            <person name="Kubasova T."/>
            <person name="Cejkova D."/>
            <person name="Rychlik I."/>
        </authorList>
    </citation>
    <scope>NUCLEOTIDE SEQUENCE [LARGE SCALE GENOMIC DNA]</scope>
    <source>
        <strain evidence="1 2">An829</strain>
    </source>
</reference>